<keyword evidence="2" id="KW-0789">Thiol protease inhibitor</keyword>
<keyword evidence="5" id="KW-1185">Reference proteome</keyword>
<dbReference type="Pfam" id="PF09394">
    <property type="entry name" value="Inhibitor_I42"/>
    <property type="match status" value="1"/>
</dbReference>
<dbReference type="GO" id="GO:0004869">
    <property type="term" value="F:cysteine-type endopeptidase inhibitor activity"/>
    <property type="evidence" value="ECO:0007669"/>
    <property type="project" value="UniProtKB-KW"/>
</dbReference>
<reference evidence="4" key="1">
    <citation type="submission" date="2019-11" db="EMBL/GenBank/DDBJ databases">
        <title>Leishmania tarentolae CDS.</title>
        <authorList>
            <person name="Goto Y."/>
            <person name="Yamagishi J."/>
        </authorList>
    </citation>
    <scope>NUCLEOTIDE SEQUENCE [LARGE SCALE GENOMIC DNA]</scope>
    <source>
        <strain evidence="4">Parrot Tar II</strain>
    </source>
</reference>
<evidence type="ECO:0000256" key="2">
    <source>
        <dbReference type="ARBA" id="ARBA00022704"/>
    </source>
</evidence>
<protein>
    <submittedName>
        <fullName evidence="4">Inhibitor of cysteine peptidase</fullName>
    </submittedName>
</protein>
<dbReference type="InterPro" id="IPR052781">
    <property type="entry name" value="Cys_protease_inhibitor_I42"/>
</dbReference>
<dbReference type="Gene3D" id="2.60.40.2020">
    <property type="match status" value="1"/>
</dbReference>
<comment type="caution">
    <text evidence="4">The sequence shown here is derived from an EMBL/GenBank/DDBJ whole genome shotgun (WGS) entry which is preliminary data.</text>
</comment>
<sequence>MPSPYTYKYDRSWVSTYVGCTIEIRLDGNPSTGYTWIRDPFLGNNILSDENLDVHSSFVRDPASKGTVGVGGFFKILVKPKKRGDHALRLVYCRPFDGAGLYDKRFALFFSVS</sequence>
<keyword evidence="1" id="KW-0646">Protease inhibitor</keyword>
<evidence type="ECO:0000259" key="3">
    <source>
        <dbReference type="Pfam" id="PF09394"/>
    </source>
</evidence>
<dbReference type="SUPFAM" id="SSF141066">
    <property type="entry name" value="ICP-like"/>
    <property type="match status" value="1"/>
</dbReference>
<evidence type="ECO:0000313" key="4">
    <source>
        <dbReference type="EMBL" id="GET89026.1"/>
    </source>
</evidence>
<dbReference type="AlphaFoldDB" id="A0A640KH27"/>
<gene>
    <name evidence="4" type="ORF">LtaPh_2419400</name>
</gene>
<evidence type="ECO:0000313" key="5">
    <source>
        <dbReference type="Proteomes" id="UP000419144"/>
    </source>
</evidence>
<dbReference type="PANTHER" id="PTHR36530:SF1">
    <property type="entry name" value="AMOEBIASIN-1"/>
    <property type="match status" value="1"/>
</dbReference>
<dbReference type="InterPro" id="IPR018990">
    <property type="entry name" value="Prot_inh_I42_chagasin"/>
</dbReference>
<evidence type="ECO:0000256" key="1">
    <source>
        <dbReference type="ARBA" id="ARBA00022690"/>
    </source>
</evidence>
<dbReference type="VEuPathDB" id="TriTrypDB:LtaPh_2419400"/>
<dbReference type="EMBL" id="BLBS01000033">
    <property type="protein sequence ID" value="GET89026.1"/>
    <property type="molecule type" value="Genomic_DNA"/>
</dbReference>
<dbReference type="OrthoDB" id="271849at2759"/>
<dbReference type="Proteomes" id="UP000419144">
    <property type="component" value="Unassembled WGS sequence"/>
</dbReference>
<dbReference type="InterPro" id="IPR036331">
    <property type="entry name" value="Chagasin-like_sf"/>
</dbReference>
<organism evidence="4 5">
    <name type="scientific">Leishmania tarentolae</name>
    <name type="common">Sauroleishmania tarentolae</name>
    <dbReference type="NCBI Taxonomy" id="5689"/>
    <lineage>
        <taxon>Eukaryota</taxon>
        <taxon>Discoba</taxon>
        <taxon>Euglenozoa</taxon>
        <taxon>Kinetoplastea</taxon>
        <taxon>Metakinetoplastina</taxon>
        <taxon>Trypanosomatida</taxon>
        <taxon>Trypanosomatidae</taxon>
        <taxon>Leishmaniinae</taxon>
        <taxon>Leishmania</taxon>
        <taxon>lizard Leishmania</taxon>
    </lineage>
</organism>
<name>A0A640KH27_LEITA</name>
<dbReference type="PANTHER" id="PTHR36530">
    <property type="entry name" value="INHIBITOR OF CYSTEINE PEPTIDASE"/>
    <property type="match status" value="1"/>
</dbReference>
<feature type="domain" description="Proteinase inhibitor I42 chagasin" evidence="3">
    <location>
        <begin position="18"/>
        <end position="106"/>
    </location>
</feature>
<accession>A0A640KH27</accession>
<proteinExistence type="predicted"/>